<feature type="active site" description="Tele-AMP-histidine intermediate" evidence="1">
    <location>
        <position position="98"/>
    </location>
</feature>
<dbReference type="PRINTS" id="PR00332">
    <property type="entry name" value="HISTRIAD"/>
</dbReference>
<gene>
    <name evidence="5" type="ORF">A1359_19810</name>
</gene>
<dbReference type="PANTHER" id="PTHR23089">
    <property type="entry name" value="HISTIDINE TRIAD HIT PROTEIN"/>
    <property type="match status" value="1"/>
</dbReference>
<dbReference type="InterPro" id="IPR019808">
    <property type="entry name" value="Histidine_triad_CS"/>
</dbReference>
<dbReference type="InterPro" id="IPR001310">
    <property type="entry name" value="Histidine_triad_HIT"/>
</dbReference>
<evidence type="ECO:0000259" key="4">
    <source>
        <dbReference type="PROSITE" id="PS51084"/>
    </source>
</evidence>
<dbReference type="Pfam" id="PF01230">
    <property type="entry name" value="HIT"/>
    <property type="match status" value="1"/>
</dbReference>
<reference evidence="5 6" key="1">
    <citation type="submission" date="2016-03" db="EMBL/GenBank/DDBJ databases">
        <authorList>
            <person name="Ploux O."/>
        </authorList>
    </citation>
    <scope>NUCLEOTIDE SEQUENCE [LARGE SCALE GENOMIC DNA]</scope>
    <source>
        <strain evidence="5 6">R-45370</strain>
    </source>
</reference>
<feature type="domain" description="HIT" evidence="4">
    <location>
        <begin position="5"/>
        <end position="112"/>
    </location>
</feature>
<sequence>MTNCLFCKMVSGDIKPDVVFEDEKVLAFRDINPQAPMHVLIVPKLHITNLNTLQDASLGGHMLKIAACIAEEHGYAETGYRAVFNCNDDGGQTVHHLHLHVMGGRRMTWPPG</sequence>
<feature type="short sequence motif" description="Histidine triad motif" evidence="2 3">
    <location>
        <begin position="96"/>
        <end position="100"/>
    </location>
</feature>
<name>A0A177NV77_9GAMM</name>
<dbReference type="OrthoDB" id="9784774at2"/>
<dbReference type="EMBL" id="LUUI01000021">
    <property type="protein sequence ID" value="OAI21119.1"/>
    <property type="molecule type" value="Genomic_DNA"/>
</dbReference>
<dbReference type="RefSeq" id="WP_066976814.1">
    <property type="nucleotide sequence ID" value="NZ_LUUI01000021.1"/>
</dbReference>
<dbReference type="PROSITE" id="PS51084">
    <property type="entry name" value="HIT_2"/>
    <property type="match status" value="1"/>
</dbReference>
<dbReference type="PROSITE" id="PS00892">
    <property type="entry name" value="HIT_1"/>
    <property type="match status" value="1"/>
</dbReference>
<dbReference type="SUPFAM" id="SSF54197">
    <property type="entry name" value="HIT-like"/>
    <property type="match status" value="1"/>
</dbReference>
<evidence type="ECO:0000256" key="3">
    <source>
        <dbReference type="PROSITE-ProRule" id="PRU00464"/>
    </source>
</evidence>
<accession>A0A177NV77</accession>
<organism evidence="5 6">
    <name type="scientific">Methylomonas lenta</name>
    <dbReference type="NCBI Taxonomy" id="980561"/>
    <lineage>
        <taxon>Bacteria</taxon>
        <taxon>Pseudomonadati</taxon>
        <taxon>Pseudomonadota</taxon>
        <taxon>Gammaproteobacteria</taxon>
        <taxon>Methylococcales</taxon>
        <taxon>Methylococcaceae</taxon>
        <taxon>Methylomonas</taxon>
    </lineage>
</organism>
<dbReference type="InterPro" id="IPR036265">
    <property type="entry name" value="HIT-like_sf"/>
</dbReference>
<evidence type="ECO:0000313" key="6">
    <source>
        <dbReference type="Proteomes" id="UP000078476"/>
    </source>
</evidence>
<protein>
    <submittedName>
        <fullName evidence="5">Histidine triad nucleotide-binding protein</fullName>
    </submittedName>
</protein>
<evidence type="ECO:0000256" key="2">
    <source>
        <dbReference type="PIRSR" id="PIRSR601310-3"/>
    </source>
</evidence>
<dbReference type="CDD" id="cd01276">
    <property type="entry name" value="PKCI_related"/>
    <property type="match status" value="1"/>
</dbReference>
<keyword evidence="6" id="KW-1185">Reference proteome</keyword>
<comment type="caution">
    <text evidence="5">The sequence shown here is derived from an EMBL/GenBank/DDBJ whole genome shotgun (WGS) entry which is preliminary data.</text>
</comment>
<dbReference type="GO" id="GO:0003824">
    <property type="term" value="F:catalytic activity"/>
    <property type="evidence" value="ECO:0007669"/>
    <property type="project" value="InterPro"/>
</dbReference>
<dbReference type="AlphaFoldDB" id="A0A177NV77"/>
<dbReference type="STRING" id="980561.A1359_19810"/>
<dbReference type="InterPro" id="IPR011146">
    <property type="entry name" value="HIT-like"/>
</dbReference>
<dbReference type="Gene3D" id="3.30.428.10">
    <property type="entry name" value="HIT-like"/>
    <property type="match status" value="1"/>
</dbReference>
<proteinExistence type="predicted"/>
<evidence type="ECO:0000313" key="5">
    <source>
        <dbReference type="EMBL" id="OAI21119.1"/>
    </source>
</evidence>
<evidence type="ECO:0000256" key="1">
    <source>
        <dbReference type="PIRSR" id="PIRSR601310-1"/>
    </source>
</evidence>
<dbReference type="Proteomes" id="UP000078476">
    <property type="component" value="Unassembled WGS sequence"/>
</dbReference>